<keyword evidence="9" id="KW-1185">Reference proteome</keyword>
<evidence type="ECO:0000259" key="7">
    <source>
        <dbReference type="PROSITE" id="PS50850"/>
    </source>
</evidence>
<evidence type="ECO:0000256" key="2">
    <source>
        <dbReference type="ARBA" id="ARBA00022692"/>
    </source>
</evidence>
<feature type="transmembrane region" description="Helical" evidence="6">
    <location>
        <begin position="351"/>
        <end position="374"/>
    </location>
</feature>
<dbReference type="PANTHER" id="PTHR24064">
    <property type="entry name" value="SOLUTE CARRIER FAMILY 22 MEMBER"/>
    <property type="match status" value="1"/>
</dbReference>
<dbReference type="Pfam" id="PF00083">
    <property type="entry name" value="Sugar_tr"/>
    <property type="match status" value="1"/>
</dbReference>
<accession>A0A671UJP5</accession>
<reference evidence="8" key="3">
    <citation type="submission" date="2025-09" db="UniProtKB">
        <authorList>
            <consortium name="Ensembl"/>
        </authorList>
    </citation>
    <scope>IDENTIFICATION</scope>
</reference>
<dbReference type="FunCoup" id="A0A671UJP5">
    <property type="interactions" value="2"/>
</dbReference>
<keyword evidence="2 6" id="KW-0812">Transmembrane</keyword>
<keyword evidence="3 6" id="KW-1133">Transmembrane helix</keyword>
<dbReference type="InterPro" id="IPR005828">
    <property type="entry name" value="MFS_sugar_transport-like"/>
</dbReference>
<feature type="transmembrane region" description="Helical" evidence="6">
    <location>
        <begin position="381"/>
        <end position="398"/>
    </location>
</feature>
<feature type="transmembrane region" description="Helical" evidence="6">
    <location>
        <begin position="322"/>
        <end position="339"/>
    </location>
</feature>
<dbReference type="AlphaFoldDB" id="A0A671UJP5"/>
<gene>
    <name evidence="8" type="primary">si:dkey-166k12.1</name>
</gene>
<feature type="transmembrane region" description="Helical" evidence="6">
    <location>
        <begin position="212"/>
        <end position="235"/>
    </location>
</feature>
<evidence type="ECO:0000256" key="4">
    <source>
        <dbReference type="ARBA" id="ARBA00023136"/>
    </source>
</evidence>
<dbReference type="SUPFAM" id="SSF103473">
    <property type="entry name" value="MFS general substrate transporter"/>
    <property type="match status" value="1"/>
</dbReference>
<feature type="transmembrane region" description="Helical" evidence="6">
    <location>
        <begin position="241"/>
        <end position="259"/>
    </location>
</feature>
<feature type="transmembrane region" description="Helical" evidence="6">
    <location>
        <begin position="154"/>
        <end position="174"/>
    </location>
</feature>
<dbReference type="GeneTree" id="ENSGT00940000164843"/>
<reference evidence="8" key="1">
    <citation type="submission" date="2021-04" db="EMBL/GenBank/DDBJ databases">
        <authorList>
            <consortium name="Wellcome Sanger Institute Data Sharing"/>
        </authorList>
    </citation>
    <scope>NUCLEOTIDE SEQUENCE [LARGE SCALE GENOMIC DNA]</scope>
</reference>
<dbReference type="OMA" id="DLQHASW"/>
<feature type="transmembrane region" description="Helical" evidence="6">
    <location>
        <begin position="439"/>
        <end position="460"/>
    </location>
</feature>
<dbReference type="InterPro" id="IPR020846">
    <property type="entry name" value="MFS_dom"/>
</dbReference>
<dbReference type="GO" id="GO:0022857">
    <property type="term" value="F:transmembrane transporter activity"/>
    <property type="evidence" value="ECO:0007669"/>
    <property type="project" value="InterPro"/>
</dbReference>
<dbReference type="GO" id="GO:0016020">
    <property type="term" value="C:membrane"/>
    <property type="evidence" value="ECO:0007669"/>
    <property type="project" value="UniProtKB-SubCell"/>
</dbReference>
<evidence type="ECO:0000256" key="5">
    <source>
        <dbReference type="SAM" id="MobiDB-lite"/>
    </source>
</evidence>
<evidence type="ECO:0000256" key="3">
    <source>
        <dbReference type="ARBA" id="ARBA00022989"/>
    </source>
</evidence>
<feature type="transmembrane region" description="Helical" evidence="6">
    <location>
        <begin position="404"/>
        <end position="427"/>
    </location>
</feature>
<keyword evidence="4 6" id="KW-0472">Membrane</keyword>
<dbReference type="Gene3D" id="1.20.1250.20">
    <property type="entry name" value="MFS general substrate transporter like domains"/>
    <property type="match status" value="1"/>
</dbReference>
<dbReference type="InterPro" id="IPR036259">
    <property type="entry name" value="MFS_trans_sf"/>
</dbReference>
<feature type="transmembrane region" description="Helical" evidence="6">
    <location>
        <begin position="20"/>
        <end position="43"/>
    </location>
</feature>
<feature type="transmembrane region" description="Helical" evidence="6">
    <location>
        <begin position="466"/>
        <end position="486"/>
    </location>
</feature>
<dbReference type="Ensembl" id="ENSSAUT00010014949.1">
    <property type="protein sequence ID" value="ENSSAUP00010014077.1"/>
    <property type="gene ID" value="ENSSAUG00010006612.1"/>
</dbReference>
<sequence length="542" mass="59122">MNFDQVLSAIGGFGRYQKILYIWICLPNVLLAFHMMVSIFTGATPPFYCRDSSSPGPGNQSSFPGTLSQNWSASSDSSCFSSGVLLQDNRTERVPCGQGWVYSTETFQSTVVTEWDLVCDKAGLNSLSSSIYMFGLLVGSVVFGAMADRYGRRFILLLSIALQTVFGVAVAFAPNFPVYVILRFLVGTTISGVIINAFVLGTEWTCTKRRMLAGITTDYAFGLGYMLLAGIAYLIRDWRKLQLAISAPGFLLIFYIWVLPQSARWLLANNRSEEAIALLRKAALVNGRVLPPAVQMEKILGGGKQSHSAVDLVRTPQMRKRALILFYIWFVNVLVYYGLSLGVSRLGTNLYLTQFVFGLIEVPARSLVLFVLPFSRRFSQSGFLAVGGLACLLMLAVPEDHSNVLAVLAMAGKFGITASFAVIYVYTAEIFPTVLRQTGIGASCMFARMGGVLAPLINMLHNHSPAVPLLIFGASPLLGAVLTLALPETADRPLPDTVEDAENWDMSPTPSPEKKNPEMSEGFSQSASSTEEQELQHLASKA</sequence>
<dbReference type="Proteomes" id="UP000472265">
    <property type="component" value="Chromosome 3"/>
</dbReference>
<name>A0A671UJP5_SPAAU</name>
<evidence type="ECO:0000313" key="8">
    <source>
        <dbReference type="Ensembl" id="ENSSAUP00010014077.1"/>
    </source>
</evidence>
<feature type="transmembrane region" description="Helical" evidence="6">
    <location>
        <begin position="130"/>
        <end position="147"/>
    </location>
</feature>
<feature type="domain" description="Major facilitator superfamily (MFS) profile" evidence="7">
    <location>
        <begin position="20"/>
        <end position="491"/>
    </location>
</feature>
<evidence type="ECO:0000313" key="9">
    <source>
        <dbReference type="Proteomes" id="UP000472265"/>
    </source>
</evidence>
<dbReference type="CDD" id="cd17374">
    <property type="entry name" value="MFS_OAT"/>
    <property type="match status" value="1"/>
</dbReference>
<evidence type="ECO:0000256" key="1">
    <source>
        <dbReference type="ARBA" id="ARBA00004141"/>
    </source>
</evidence>
<dbReference type="OrthoDB" id="5296287at2759"/>
<proteinExistence type="predicted"/>
<reference evidence="8" key="2">
    <citation type="submission" date="2025-08" db="UniProtKB">
        <authorList>
            <consortium name="Ensembl"/>
        </authorList>
    </citation>
    <scope>IDENTIFICATION</scope>
</reference>
<organism evidence="8 9">
    <name type="scientific">Sparus aurata</name>
    <name type="common">Gilthead sea bream</name>
    <dbReference type="NCBI Taxonomy" id="8175"/>
    <lineage>
        <taxon>Eukaryota</taxon>
        <taxon>Metazoa</taxon>
        <taxon>Chordata</taxon>
        <taxon>Craniata</taxon>
        <taxon>Vertebrata</taxon>
        <taxon>Euteleostomi</taxon>
        <taxon>Actinopterygii</taxon>
        <taxon>Neopterygii</taxon>
        <taxon>Teleostei</taxon>
        <taxon>Neoteleostei</taxon>
        <taxon>Acanthomorphata</taxon>
        <taxon>Eupercaria</taxon>
        <taxon>Spariformes</taxon>
        <taxon>Sparidae</taxon>
        <taxon>Sparus</taxon>
    </lineage>
</organism>
<dbReference type="PROSITE" id="PS50850">
    <property type="entry name" value="MFS"/>
    <property type="match status" value="1"/>
</dbReference>
<comment type="subcellular location">
    <subcellularLocation>
        <location evidence="1">Membrane</location>
        <topology evidence="1">Multi-pass membrane protein</topology>
    </subcellularLocation>
</comment>
<feature type="transmembrane region" description="Helical" evidence="6">
    <location>
        <begin position="180"/>
        <end position="200"/>
    </location>
</feature>
<feature type="region of interest" description="Disordered" evidence="5">
    <location>
        <begin position="492"/>
        <end position="542"/>
    </location>
</feature>
<dbReference type="InParanoid" id="A0A671UJP5"/>
<evidence type="ECO:0000256" key="6">
    <source>
        <dbReference type="SAM" id="Phobius"/>
    </source>
</evidence>
<protein>
    <submittedName>
        <fullName evidence="8">Si:dkey-166k12.1</fullName>
    </submittedName>
</protein>